<evidence type="ECO:0000256" key="1">
    <source>
        <dbReference type="ARBA" id="ARBA00005179"/>
    </source>
</evidence>
<evidence type="ECO:0000313" key="8">
    <source>
        <dbReference type="EMBL" id="ORY66612.1"/>
    </source>
</evidence>
<proteinExistence type="inferred from homology"/>
<accession>A0A1Y2E522</accession>
<dbReference type="PANTHER" id="PTHR13789:SF238">
    <property type="entry name" value="PUTATIVE (AFU_ORTHOLOGUE AFUA_2G01680)-RELATED"/>
    <property type="match status" value="1"/>
</dbReference>
<dbReference type="Gene3D" id="3.50.50.60">
    <property type="entry name" value="FAD/NAD(P)-binding domain"/>
    <property type="match status" value="1"/>
</dbReference>
<dbReference type="Proteomes" id="UP000193689">
    <property type="component" value="Unassembled WGS sequence"/>
</dbReference>
<dbReference type="FunFam" id="3.50.50.60:FF:000115">
    <property type="entry name" value="Salicylate hydroxylase, putative"/>
    <property type="match status" value="1"/>
</dbReference>
<evidence type="ECO:0000313" key="9">
    <source>
        <dbReference type="Proteomes" id="UP000193689"/>
    </source>
</evidence>
<dbReference type="SUPFAM" id="SSF54373">
    <property type="entry name" value="FAD-linked reductases, C-terminal domain"/>
    <property type="match status" value="1"/>
</dbReference>
<gene>
    <name evidence="8" type="ORF">BCR38DRAFT_457105</name>
</gene>
<dbReference type="InterPro" id="IPR050493">
    <property type="entry name" value="FAD-dep_Monooxygenase_BioMet"/>
</dbReference>
<keyword evidence="9" id="KW-1185">Reference proteome</keyword>
<keyword evidence="6" id="KW-0503">Monooxygenase</keyword>
<keyword evidence="3" id="KW-0285">Flavoprotein</keyword>
<dbReference type="PANTHER" id="PTHR13789">
    <property type="entry name" value="MONOOXYGENASE"/>
    <property type="match status" value="1"/>
</dbReference>
<name>A0A1Y2E522_9PEZI</name>
<dbReference type="SUPFAM" id="SSF51905">
    <property type="entry name" value="FAD/NAD(P)-binding domain"/>
    <property type="match status" value="1"/>
</dbReference>
<evidence type="ECO:0000256" key="5">
    <source>
        <dbReference type="ARBA" id="ARBA00023002"/>
    </source>
</evidence>
<dbReference type="InterPro" id="IPR036188">
    <property type="entry name" value="FAD/NAD-bd_sf"/>
</dbReference>
<dbReference type="Pfam" id="PF01494">
    <property type="entry name" value="FAD_binding_3"/>
    <property type="match status" value="1"/>
</dbReference>
<reference evidence="8 9" key="1">
    <citation type="submission" date="2016-07" db="EMBL/GenBank/DDBJ databases">
        <title>Pervasive Adenine N6-methylation of Active Genes in Fungi.</title>
        <authorList>
            <consortium name="DOE Joint Genome Institute"/>
            <person name="Mondo S.J."/>
            <person name="Dannebaum R.O."/>
            <person name="Kuo R.C."/>
            <person name="Labutti K."/>
            <person name="Haridas S."/>
            <person name="Kuo A."/>
            <person name="Salamov A."/>
            <person name="Ahrendt S.R."/>
            <person name="Lipzen A."/>
            <person name="Sullivan W."/>
            <person name="Andreopoulos W.B."/>
            <person name="Clum A."/>
            <person name="Lindquist E."/>
            <person name="Daum C."/>
            <person name="Ramamoorthy G.K."/>
            <person name="Gryganskyi A."/>
            <person name="Culley D."/>
            <person name="Magnuson J.K."/>
            <person name="James T.Y."/>
            <person name="O'Malley M.A."/>
            <person name="Stajich J.E."/>
            <person name="Spatafora J.W."/>
            <person name="Visel A."/>
            <person name="Grigoriev I.V."/>
        </authorList>
    </citation>
    <scope>NUCLEOTIDE SEQUENCE [LARGE SCALE GENOMIC DNA]</scope>
    <source>
        <strain evidence="8 9">CBS 129021</strain>
    </source>
</reference>
<comment type="similarity">
    <text evidence="2">Belongs to the paxM FAD-dependent monooxygenase family.</text>
</comment>
<evidence type="ECO:0000256" key="2">
    <source>
        <dbReference type="ARBA" id="ARBA00007992"/>
    </source>
</evidence>
<keyword evidence="5" id="KW-0560">Oxidoreductase</keyword>
<dbReference type="AlphaFoldDB" id="A0A1Y2E522"/>
<sequence>MDNVTIPPEARLNVTIVGAGLGGLSAAISSALAGHSVRVIESAKELSEIGAGLQISPNGSRLLQYWGLPPSFWSTIAEPTELTVHSYSGEVLTHASGFDKDIRQKYQAPFIDVHRADLQRALYERAVELGVLFIFGWRVQNVDFQTPSVTSATGETLECDLVVAADGLWSSCRKAFLGDADEPPNPTGDLAYRIVLRVDEIEDEELRRWVRNPTVHFWIGPGSHVVYYSVRSGNMCNIVLLVPDDLPPDVARQAGSVDEMKRLFEGWDPILMRFLSYVNKVEKWKLLHLKEMKSWVSKESTVVFMGDSCHAMLPYLAQGANSSLEDGAVLGTLLGRLKTRDELPRVLRAYENQRKTRGEAIVRETFKQQDSFHMQNGPEQEARDELLRLGPGCSESSPYFPSRWTCPKVQPWLFGYDAISDAQNAVL</sequence>
<dbReference type="InterPro" id="IPR002938">
    <property type="entry name" value="FAD-bd"/>
</dbReference>
<organism evidence="8 9">
    <name type="scientific">Pseudomassariella vexata</name>
    <dbReference type="NCBI Taxonomy" id="1141098"/>
    <lineage>
        <taxon>Eukaryota</taxon>
        <taxon>Fungi</taxon>
        <taxon>Dikarya</taxon>
        <taxon>Ascomycota</taxon>
        <taxon>Pezizomycotina</taxon>
        <taxon>Sordariomycetes</taxon>
        <taxon>Xylariomycetidae</taxon>
        <taxon>Amphisphaeriales</taxon>
        <taxon>Pseudomassariaceae</taxon>
        <taxon>Pseudomassariella</taxon>
    </lineage>
</organism>
<evidence type="ECO:0000256" key="6">
    <source>
        <dbReference type="ARBA" id="ARBA00023033"/>
    </source>
</evidence>
<dbReference type="GeneID" id="63778211"/>
<evidence type="ECO:0000259" key="7">
    <source>
        <dbReference type="Pfam" id="PF01494"/>
    </source>
</evidence>
<dbReference type="PRINTS" id="PR00420">
    <property type="entry name" value="RNGMNOXGNASE"/>
</dbReference>
<comment type="pathway">
    <text evidence="1">Secondary metabolite biosynthesis.</text>
</comment>
<dbReference type="InParanoid" id="A0A1Y2E522"/>
<dbReference type="GO" id="GO:0004497">
    <property type="term" value="F:monooxygenase activity"/>
    <property type="evidence" value="ECO:0007669"/>
    <property type="project" value="UniProtKB-KW"/>
</dbReference>
<comment type="caution">
    <text evidence="8">The sequence shown here is derived from an EMBL/GenBank/DDBJ whole genome shotgun (WGS) entry which is preliminary data.</text>
</comment>
<dbReference type="RefSeq" id="XP_040717576.1">
    <property type="nucleotide sequence ID" value="XM_040861999.1"/>
</dbReference>
<evidence type="ECO:0000256" key="4">
    <source>
        <dbReference type="ARBA" id="ARBA00022827"/>
    </source>
</evidence>
<dbReference type="OrthoDB" id="420606at2759"/>
<dbReference type="GO" id="GO:0071949">
    <property type="term" value="F:FAD binding"/>
    <property type="evidence" value="ECO:0007669"/>
    <property type="project" value="InterPro"/>
</dbReference>
<dbReference type="EMBL" id="MCFJ01000005">
    <property type="protein sequence ID" value="ORY66612.1"/>
    <property type="molecule type" value="Genomic_DNA"/>
</dbReference>
<protein>
    <recommendedName>
        <fullName evidence="7">FAD-binding domain-containing protein</fullName>
    </recommendedName>
</protein>
<feature type="domain" description="FAD-binding" evidence="7">
    <location>
        <begin position="12"/>
        <end position="364"/>
    </location>
</feature>
<dbReference type="STRING" id="1141098.A0A1Y2E522"/>
<keyword evidence="4" id="KW-0274">FAD</keyword>
<evidence type="ECO:0000256" key="3">
    <source>
        <dbReference type="ARBA" id="ARBA00022630"/>
    </source>
</evidence>